<evidence type="ECO:0000313" key="2">
    <source>
        <dbReference type="Proteomes" id="UP001370348"/>
    </source>
</evidence>
<dbReference type="Gene3D" id="2.120.10.30">
    <property type="entry name" value="TolB, C-terminal domain"/>
    <property type="match status" value="1"/>
</dbReference>
<reference evidence="1 2" key="1">
    <citation type="submission" date="2021-12" db="EMBL/GenBank/DDBJ databases">
        <title>Discovery of the Pendulisporaceae a myxobacterial family with distinct sporulation behavior and unique specialized metabolism.</title>
        <authorList>
            <person name="Garcia R."/>
            <person name="Popoff A."/>
            <person name="Bader C.D."/>
            <person name="Loehr J."/>
            <person name="Walesch S."/>
            <person name="Walt C."/>
            <person name="Boldt J."/>
            <person name="Bunk B."/>
            <person name="Haeckl F.J.F.P.J."/>
            <person name="Gunesch A.P."/>
            <person name="Birkelbach J."/>
            <person name="Nuebel U."/>
            <person name="Pietschmann T."/>
            <person name="Bach T."/>
            <person name="Mueller R."/>
        </authorList>
    </citation>
    <scope>NUCLEOTIDE SEQUENCE [LARGE SCALE GENOMIC DNA]</scope>
    <source>
        <strain evidence="1 2">MSr11954</strain>
    </source>
</reference>
<dbReference type="EMBL" id="CP089984">
    <property type="protein sequence ID" value="WXB16343.1"/>
    <property type="molecule type" value="Genomic_DNA"/>
</dbReference>
<gene>
    <name evidence="1" type="ORF">LZC94_03485</name>
</gene>
<name>A0ABZ2LZG8_9BACT</name>
<dbReference type="PANTHER" id="PTHR31460:SF3">
    <property type="entry name" value="MESOCENTIN"/>
    <property type="match status" value="1"/>
</dbReference>
<dbReference type="InterPro" id="IPR053224">
    <property type="entry name" value="Sensory_adhesion_molecule"/>
</dbReference>
<evidence type="ECO:0000313" key="1">
    <source>
        <dbReference type="EMBL" id="WXB16343.1"/>
    </source>
</evidence>
<protein>
    <recommendedName>
        <fullName evidence="3">Superoxide dismutase</fullName>
    </recommendedName>
</protein>
<sequence length="298" mass="31649">MAAMLSLTTFSPAQADPELFPTSISLPNGFQPEGIAIGMLPIAYFGSLADGSVYRADLVTGQGKIMSVGPGIPCGGLKADELRRRIFIACGAAGARIIDAFTGKLVATYHFTNGVSLANDVVITRDGAWFTDSFFPELYLLPFGRNGELPDPSQVVHLPLSGDIVFGDGYNSNGIVTSPDGRSLIIVQSNTGKLFKVDPNTGVTRTVDLGGEVLFGGDGLLRQGRTLYVVQNVLNQIAKVELDDAGTRGKVVARVSDPRFDIPTTVAAFGDRLYIPNARFTTPPTPAMTYNTVAIKAF</sequence>
<keyword evidence="2" id="KW-1185">Reference proteome</keyword>
<accession>A0ABZ2LZG8</accession>
<dbReference type="Proteomes" id="UP001370348">
    <property type="component" value="Chromosome"/>
</dbReference>
<proteinExistence type="predicted"/>
<dbReference type="PANTHER" id="PTHR31460">
    <property type="match status" value="1"/>
</dbReference>
<dbReference type="InterPro" id="IPR011042">
    <property type="entry name" value="6-blade_b-propeller_TolB-like"/>
</dbReference>
<evidence type="ECO:0008006" key="3">
    <source>
        <dbReference type="Google" id="ProtNLM"/>
    </source>
</evidence>
<dbReference type="SUPFAM" id="SSF63829">
    <property type="entry name" value="Calcium-dependent phosphotriesterase"/>
    <property type="match status" value="1"/>
</dbReference>
<organism evidence="1 2">
    <name type="scientific">Pendulispora albinea</name>
    <dbReference type="NCBI Taxonomy" id="2741071"/>
    <lineage>
        <taxon>Bacteria</taxon>
        <taxon>Pseudomonadati</taxon>
        <taxon>Myxococcota</taxon>
        <taxon>Myxococcia</taxon>
        <taxon>Myxococcales</taxon>
        <taxon>Sorangiineae</taxon>
        <taxon>Pendulisporaceae</taxon>
        <taxon>Pendulispora</taxon>
    </lineage>
</organism>
<dbReference type="RefSeq" id="WP_394825968.1">
    <property type="nucleotide sequence ID" value="NZ_CP089984.1"/>
</dbReference>